<feature type="region of interest" description="Disordered" evidence="8">
    <location>
        <begin position="1"/>
        <end position="26"/>
    </location>
</feature>
<feature type="transmembrane region" description="Helical" evidence="9">
    <location>
        <begin position="138"/>
        <end position="160"/>
    </location>
</feature>
<evidence type="ECO:0000256" key="2">
    <source>
        <dbReference type="ARBA" id="ARBA00006939"/>
    </source>
</evidence>
<dbReference type="Pfam" id="PF02535">
    <property type="entry name" value="Zip"/>
    <property type="match status" value="1"/>
</dbReference>
<name>A0ABQ3G941_9BURK</name>
<keyword evidence="4 9" id="KW-0812">Transmembrane</keyword>
<feature type="transmembrane region" description="Helical" evidence="9">
    <location>
        <begin position="241"/>
        <end position="264"/>
    </location>
</feature>
<proteinExistence type="inferred from homology"/>
<accession>A0ABQ3G941</accession>
<feature type="transmembrane region" description="Helical" evidence="9">
    <location>
        <begin position="181"/>
        <end position="204"/>
    </location>
</feature>
<comment type="similarity">
    <text evidence="2">Belongs to the ZIP transporter (TC 2.A.5) family.</text>
</comment>
<feature type="transmembrane region" description="Helical" evidence="9">
    <location>
        <begin position="42"/>
        <end position="60"/>
    </location>
</feature>
<evidence type="ECO:0000256" key="8">
    <source>
        <dbReference type="SAM" id="MobiDB-lite"/>
    </source>
</evidence>
<protein>
    <recommendedName>
        <fullName evidence="12">ZIP family metal transporter</fullName>
    </recommendedName>
</protein>
<organism evidence="10 11">
    <name type="scientific">Pseudorhodoferax aquiterrae</name>
    <dbReference type="NCBI Taxonomy" id="747304"/>
    <lineage>
        <taxon>Bacteria</taxon>
        <taxon>Pseudomonadati</taxon>
        <taxon>Pseudomonadota</taxon>
        <taxon>Betaproteobacteria</taxon>
        <taxon>Burkholderiales</taxon>
        <taxon>Comamonadaceae</taxon>
    </lineage>
</organism>
<feature type="transmembrane region" description="Helical" evidence="9">
    <location>
        <begin position="72"/>
        <end position="92"/>
    </location>
</feature>
<keyword evidence="7 9" id="KW-0472">Membrane</keyword>
<evidence type="ECO:0000256" key="5">
    <source>
        <dbReference type="ARBA" id="ARBA00022833"/>
    </source>
</evidence>
<evidence type="ECO:0000256" key="6">
    <source>
        <dbReference type="ARBA" id="ARBA00022989"/>
    </source>
</evidence>
<feature type="transmembrane region" description="Helical" evidence="9">
    <location>
        <begin position="210"/>
        <end position="234"/>
    </location>
</feature>
<sequence>MRVDVEPLTSRTTGGDPLSPWRSAMSRGAAAPRQSRVLWRRLLGWAILLAGVALPGVHLFQRILADPVLTAALQAGALAALATALGTVPVLLSQRLSDRAQDTLFGFGAGVMLAACAFSLVIPGVAAANAGGAGPWRAGMTVGAAILLGGIVLLALERWLPHEHFIKGKEGPEARTLKRTWLFVFAIALHNLPEGLAIGVGFAGTDPMRAGALATGIAIQDVPEGLVVAVALLAAGYRRSVAVGLGMASGLIEPVGAVLGAAVISYSAALLPWGLGFAAGAMLFVISHEIIPESHRKGHEAWATGGLMLGFVLMMLLDTALG</sequence>
<dbReference type="InterPro" id="IPR003689">
    <property type="entry name" value="ZIP"/>
</dbReference>
<comment type="subcellular location">
    <subcellularLocation>
        <location evidence="1">Cell membrane</location>
        <topology evidence="1">Multi-pass membrane protein</topology>
    </subcellularLocation>
</comment>
<feature type="transmembrane region" description="Helical" evidence="9">
    <location>
        <begin position="270"/>
        <end position="290"/>
    </location>
</feature>
<evidence type="ECO:0000313" key="11">
    <source>
        <dbReference type="Proteomes" id="UP000626210"/>
    </source>
</evidence>
<keyword evidence="3" id="KW-1003">Cell membrane</keyword>
<evidence type="ECO:0000313" key="10">
    <source>
        <dbReference type="EMBL" id="GHC98144.1"/>
    </source>
</evidence>
<evidence type="ECO:0008006" key="12">
    <source>
        <dbReference type="Google" id="ProtNLM"/>
    </source>
</evidence>
<comment type="caution">
    <text evidence="10">The sequence shown here is derived from an EMBL/GenBank/DDBJ whole genome shotgun (WGS) entry which is preliminary data.</text>
</comment>
<gene>
    <name evidence="10" type="ORF">GCM10007320_53590</name>
</gene>
<evidence type="ECO:0000256" key="7">
    <source>
        <dbReference type="ARBA" id="ARBA00023136"/>
    </source>
</evidence>
<keyword evidence="6 9" id="KW-1133">Transmembrane helix</keyword>
<evidence type="ECO:0000256" key="1">
    <source>
        <dbReference type="ARBA" id="ARBA00004651"/>
    </source>
</evidence>
<dbReference type="EMBL" id="BMYK01000025">
    <property type="protein sequence ID" value="GHC98144.1"/>
    <property type="molecule type" value="Genomic_DNA"/>
</dbReference>
<dbReference type="PANTHER" id="PTHR11040:SF211">
    <property type="entry name" value="ZINC TRANSPORTER ZIP11"/>
    <property type="match status" value="1"/>
</dbReference>
<feature type="transmembrane region" description="Helical" evidence="9">
    <location>
        <begin position="302"/>
        <end position="321"/>
    </location>
</feature>
<evidence type="ECO:0000256" key="3">
    <source>
        <dbReference type="ARBA" id="ARBA00022475"/>
    </source>
</evidence>
<evidence type="ECO:0000256" key="9">
    <source>
        <dbReference type="SAM" id="Phobius"/>
    </source>
</evidence>
<dbReference type="Proteomes" id="UP000626210">
    <property type="component" value="Unassembled WGS sequence"/>
</dbReference>
<keyword evidence="11" id="KW-1185">Reference proteome</keyword>
<feature type="transmembrane region" description="Helical" evidence="9">
    <location>
        <begin position="104"/>
        <end position="126"/>
    </location>
</feature>
<keyword evidence="5" id="KW-0862">Zinc</keyword>
<evidence type="ECO:0000256" key="4">
    <source>
        <dbReference type="ARBA" id="ARBA00022692"/>
    </source>
</evidence>
<reference evidence="11" key="1">
    <citation type="journal article" date="2019" name="Int. J. Syst. Evol. Microbiol.">
        <title>The Global Catalogue of Microorganisms (GCM) 10K type strain sequencing project: providing services to taxonomists for standard genome sequencing and annotation.</title>
        <authorList>
            <consortium name="The Broad Institute Genomics Platform"/>
            <consortium name="The Broad Institute Genome Sequencing Center for Infectious Disease"/>
            <person name="Wu L."/>
            <person name="Ma J."/>
        </authorList>
    </citation>
    <scope>NUCLEOTIDE SEQUENCE [LARGE SCALE GENOMIC DNA]</scope>
    <source>
        <strain evidence="11">KCTC 23314</strain>
    </source>
</reference>
<dbReference type="PANTHER" id="PTHR11040">
    <property type="entry name" value="ZINC/IRON TRANSPORTER"/>
    <property type="match status" value="1"/>
</dbReference>